<dbReference type="AlphaFoldDB" id="A0A1C3U2S1"/>
<dbReference type="PROSITE" id="PS51257">
    <property type="entry name" value="PROKAR_LIPOPROTEIN"/>
    <property type="match status" value="1"/>
</dbReference>
<evidence type="ECO:0000313" key="3">
    <source>
        <dbReference type="Proteomes" id="UP000199205"/>
    </source>
</evidence>
<dbReference type="Proteomes" id="UP000199205">
    <property type="component" value="Unassembled WGS sequence"/>
</dbReference>
<evidence type="ECO:0008006" key="4">
    <source>
        <dbReference type="Google" id="ProtNLM"/>
    </source>
</evidence>
<dbReference type="RefSeq" id="WP_037193513.1">
    <property type="nucleotide sequence ID" value="NZ_FMAF01000001.1"/>
</dbReference>
<feature type="signal peptide" evidence="1">
    <location>
        <begin position="1"/>
        <end position="23"/>
    </location>
</feature>
<protein>
    <recommendedName>
        <fullName evidence="4">Lipoprotein</fullName>
    </recommendedName>
</protein>
<dbReference type="EMBL" id="FMAF01000001">
    <property type="protein sequence ID" value="SCB09764.1"/>
    <property type="molecule type" value="Genomic_DNA"/>
</dbReference>
<dbReference type="OrthoDB" id="8163917at2"/>
<gene>
    <name evidence="2" type="ORF">GA0061101_101404</name>
</gene>
<evidence type="ECO:0000256" key="1">
    <source>
        <dbReference type="SAM" id="SignalP"/>
    </source>
</evidence>
<evidence type="ECO:0000313" key="2">
    <source>
        <dbReference type="EMBL" id="SCB09764.1"/>
    </source>
</evidence>
<name>A0A1C3U2S1_9HYPH</name>
<proteinExistence type="predicted"/>
<keyword evidence="1" id="KW-0732">Signal</keyword>
<reference evidence="2 3" key="1">
    <citation type="submission" date="2016-08" db="EMBL/GenBank/DDBJ databases">
        <authorList>
            <person name="Seilhamer J.J."/>
        </authorList>
    </citation>
    <scope>NUCLEOTIDE SEQUENCE [LARGE SCALE GENOMIC DNA]</scope>
    <source>
        <strain evidence="2 3">P1-7</strain>
    </source>
</reference>
<organism evidence="2 3">
    <name type="scientific">Rhizobium lusitanum</name>
    <dbReference type="NCBI Taxonomy" id="293958"/>
    <lineage>
        <taxon>Bacteria</taxon>
        <taxon>Pseudomonadati</taxon>
        <taxon>Pseudomonadota</taxon>
        <taxon>Alphaproteobacteria</taxon>
        <taxon>Hyphomicrobiales</taxon>
        <taxon>Rhizobiaceae</taxon>
        <taxon>Rhizobium/Agrobacterium group</taxon>
        <taxon>Rhizobium</taxon>
    </lineage>
</organism>
<feature type="chain" id="PRO_5008682664" description="Lipoprotein" evidence="1">
    <location>
        <begin position="24"/>
        <end position="93"/>
    </location>
</feature>
<sequence>MRIVAPVLSLLAMTFVLSSCQTAEEIRAADEARCGSYGFRRGSENFANCLMNQDLSRRADQRAFMESNDDFFWGPTIVVGGPGYYHNRGYWRR</sequence>
<accession>A0A1C3U2S1</accession>